<dbReference type="CDD" id="cd00130">
    <property type="entry name" value="PAS"/>
    <property type="match status" value="1"/>
</dbReference>
<dbReference type="GO" id="GO:0003824">
    <property type="term" value="F:catalytic activity"/>
    <property type="evidence" value="ECO:0007669"/>
    <property type="project" value="UniProtKB-ARBA"/>
</dbReference>
<name>A0A9X2CXV0_9GAMM</name>
<dbReference type="InterPro" id="IPR035965">
    <property type="entry name" value="PAS-like_dom_sf"/>
</dbReference>
<dbReference type="InterPro" id="IPR052163">
    <property type="entry name" value="DGC-Regulatory_Protein"/>
</dbReference>
<dbReference type="PANTHER" id="PTHR46663:SF3">
    <property type="entry name" value="SLL0267 PROTEIN"/>
    <property type="match status" value="1"/>
</dbReference>
<dbReference type="SMART" id="SM00091">
    <property type="entry name" value="PAS"/>
    <property type="match status" value="1"/>
</dbReference>
<dbReference type="PROSITE" id="PS50112">
    <property type="entry name" value="PAS"/>
    <property type="match status" value="1"/>
</dbReference>
<dbReference type="SUPFAM" id="SSF55785">
    <property type="entry name" value="PYP-like sensor domain (PAS domain)"/>
    <property type="match status" value="1"/>
</dbReference>
<dbReference type="PANTHER" id="PTHR46663">
    <property type="entry name" value="DIGUANYLATE CYCLASE DGCT-RELATED"/>
    <property type="match status" value="1"/>
</dbReference>
<dbReference type="InterPro" id="IPR000160">
    <property type="entry name" value="GGDEF_dom"/>
</dbReference>
<reference evidence="4" key="1">
    <citation type="submission" date="2021-11" db="EMBL/GenBank/DDBJ databases">
        <title>Legionella maioricencis sp. nov., a new species isolated from hot water samples in Mallorca.</title>
        <authorList>
            <person name="Crespi S."/>
            <person name="Drasar V."/>
            <person name="Salva-Serra F."/>
            <person name="Jaen-Luchoro D."/>
            <person name="Pineiro-Iglesias B."/>
            <person name="Aliaga F."/>
            <person name="Fernandez-Juarez V."/>
            <person name="Coll G."/>
            <person name="Moore E.R.B."/>
            <person name="Bennasar-Figueras A."/>
        </authorList>
    </citation>
    <scope>NUCLEOTIDE SEQUENCE</scope>
    <source>
        <strain evidence="4">HCPI-6</strain>
    </source>
</reference>
<dbReference type="NCBIfam" id="TIGR00254">
    <property type="entry name" value="GGDEF"/>
    <property type="match status" value="1"/>
</dbReference>
<dbReference type="Pfam" id="PF00990">
    <property type="entry name" value="GGDEF"/>
    <property type="match status" value="1"/>
</dbReference>
<dbReference type="InterPro" id="IPR029787">
    <property type="entry name" value="Nucleotide_cyclase"/>
</dbReference>
<dbReference type="EMBL" id="JAJKBJ010000001">
    <property type="protein sequence ID" value="MCL9682798.1"/>
    <property type="molecule type" value="Genomic_DNA"/>
</dbReference>
<sequence length="297" mass="34058">MVDLNKYKTNLLLKLEGEQIIFDLISNGITITNQDSLILYTNPAFTNITGYTKEEVKGKNIGMIHSGYHDKLFYENMWDSITRTGVWEGEIWNRRKSGEIFPEFLTISQIEQDKDRLFFYIAVFSDITFLKSDINKKFHLAFYDPLTELSNRNMFYDRLNKLREKKITVFYMDLDKFKEVNDTYGHCIGDTLLNYVGKRLASICRAEDIVARIGGDEFAVILQSDSSKASAMELSERIVNSIEQPFNIDGRSISISISIGISFYPGDANYLEGLVSNADKAMYKAKKSGSKIECFDE</sequence>
<organism evidence="4 5">
    <name type="scientific">Legionella maioricensis</name>
    <dbReference type="NCBI Taxonomy" id="2896528"/>
    <lineage>
        <taxon>Bacteria</taxon>
        <taxon>Pseudomonadati</taxon>
        <taxon>Pseudomonadota</taxon>
        <taxon>Gammaproteobacteria</taxon>
        <taxon>Legionellales</taxon>
        <taxon>Legionellaceae</taxon>
        <taxon>Legionella</taxon>
    </lineage>
</organism>
<dbReference type="SMART" id="SM00267">
    <property type="entry name" value="GGDEF"/>
    <property type="match status" value="1"/>
</dbReference>
<dbReference type="Proteomes" id="UP001139721">
    <property type="component" value="Unassembled WGS sequence"/>
</dbReference>
<dbReference type="Gene3D" id="3.30.70.270">
    <property type="match status" value="1"/>
</dbReference>
<gene>
    <name evidence="4" type="ORF">LOX96_01695</name>
</gene>
<dbReference type="PROSITE" id="PS50887">
    <property type="entry name" value="GGDEF"/>
    <property type="match status" value="1"/>
</dbReference>
<evidence type="ECO:0000313" key="5">
    <source>
        <dbReference type="Proteomes" id="UP001139721"/>
    </source>
</evidence>
<dbReference type="RefSeq" id="WP_250420767.1">
    <property type="nucleotide sequence ID" value="NZ_JAJKBJ010000001.1"/>
</dbReference>
<comment type="cofactor">
    <cofactor evidence="1">
        <name>Mg(2+)</name>
        <dbReference type="ChEBI" id="CHEBI:18420"/>
    </cofactor>
</comment>
<feature type="domain" description="PAS" evidence="2">
    <location>
        <begin position="21"/>
        <end position="65"/>
    </location>
</feature>
<dbReference type="FunFam" id="3.30.70.270:FF:000001">
    <property type="entry name" value="Diguanylate cyclase domain protein"/>
    <property type="match status" value="1"/>
</dbReference>
<keyword evidence="5" id="KW-1185">Reference proteome</keyword>
<dbReference type="CDD" id="cd01949">
    <property type="entry name" value="GGDEF"/>
    <property type="match status" value="1"/>
</dbReference>
<evidence type="ECO:0000256" key="1">
    <source>
        <dbReference type="ARBA" id="ARBA00001946"/>
    </source>
</evidence>
<comment type="caution">
    <text evidence="4">The sequence shown here is derived from an EMBL/GenBank/DDBJ whole genome shotgun (WGS) entry which is preliminary data.</text>
</comment>
<dbReference type="Gene3D" id="3.30.450.20">
    <property type="entry name" value="PAS domain"/>
    <property type="match status" value="1"/>
</dbReference>
<dbReference type="InterPro" id="IPR000014">
    <property type="entry name" value="PAS"/>
</dbReference>
<dbReference type="Pfam" id="PF13426">
    <property type="entry name" value="PAS_9"/>
    <property type="match status" value="1"/>
</dbReference>
<feature type="domain" description="GGDEF" evidence="3">
    <location>
        <begin position="165"/>
        <end position="297"/>
    </location>
</feature>
<evidence type="ECO:0000259" key="3">
    <source>
        <dbReference type="PROSITE" id="PS50887"/>
    </source>
</evidence>
<dbReference type="InterPro" id="IPR043128">
    <property type="entry name" value="Rev_trsase/Diguanyl_cyclase"/>
</dbReference>
<dbReference type="AlphaFoldDB" id="A0A9X2CXV0"/>
<evidence type="ECO:0000259" key="2">
    <source>
        <dbReference type="PROSITE" id="PS50112"/>
    </source>
</evidence>
<dbReference type="NCBIfam" id="TIGR00229">
    <property type="entry name" value="sensory_box"/>
    <property type="match status" value="1"/>
</dbReference>
<accession>A0A9X2CXV0</accession>
<dbReference type="SUPFAM" id="SSF55073">
    <property type="entry name" value="Nucleotide cyclase"/>
    <property type="match status" value="1"/>
</dbReference>
<protein>
    <submittedName>
        <fullName evidence="4">Sensor domain-containing diguanylate cyclase</fullName>
    </submittedName>
</protein>
<proteinExistence type="predicted"/>
<evidence type="ECO:0000313" key="4">
    <source>
        <dbReference type="EMBL" id="MCL9682798.1"/>
    </source>
</evidence>